<reference evidence="4" key="1">
    <citation type="submission" date="2013-08" db="EMBL/GenBank/DDBJ databases">
        <authorList>
            <person name="Mendez C."/>
            <person name="Richter M."/>
            <person name="Ferrer M."/>
            <person name="Sanchez J."/>
        </authorList>
    </citation>
    <scope>NUCLEOTIDE SEQUENCE</scope>
</reference>
<keyword evidence="1" id="KW-0560">Oxidoreductase</keyword>
<dbReference type="EMBL" id="AUZZ01001038">
    <property type="protein sequence ID" value="EQD65884.1"/>
    <property type="molecule type" value="Genomic_DNA"/>
</dbReference>
<comment type="caution">
    <text evidence="4">The sequence shown here is derived from an EMBL/GenBank/DDBJ whole genome shotgun (WGS) entry which is preliminary data.</text>
</comment>
<dbReference type="PANTHER" id="PTHR43521">
    <property type="entry name" value="ALPHA-AMINOADIPIC SEMIALDEHYDE DEHYDROGENASE"/>
    <property type="match status" value="1"/>
</dbReference>
<dbReference type="InterPro" id="IPR016162">
    <property type="entry name" value="Ald_DH_N"/>
</dbReference>
<dbReference type="PANTHER" id="PTHR43521:SF1">
    <property type="entry name" value="ALPHA-AMINOADIPIC SEMIALDEHYDE DEHYDROGENASE"/>
    <property type="match status" value="1"/>
</dbReference>
<feature type="non-terminal residue" evidence="4">
    <location>
        <position position="1"/>
    </location>
</feature>
<reference evidence="4" key="2">
    <citation type="journal article" date="2014" name="ISME J.">
        <title>Microbial stratification in low pH oxic and suboxic macroscopic growths along an acid mine drainage.</title>
        <authorList>
            <person name="Mendez-Garcia C."/>
            <person name="Mesa V."/>
            <person name="Sprenger R.R."/>
            <person name="Richter M."/>
            <person name="Diez M.S."/>
            <person name="Solano J."/>
            <person name="Bargiela R."/>
            <person name="Golyshina O.V."/>
            <person name="Manteca A."/>
            <person name="Ramos J.L."/>
            <person name="Gallego J.R."/>
            <person name="Llorente I."/>
            <person name="Martins Dos Santos V.A."/>
            <person name="Jensen O.N."/>
            <person name="Pelaez A.I."/>
            <person name="Sanchez J."/>
            <person name="Ferrer M."/>
        </authorList>
    </citation>
    <scope>NUCLEOTIDE SEQUENCE</scope>
</reference>
<dbReference type="InterPro" id="IPR015590">
    <property type="entry name" value="Aldehyde_DH_dom"/>
</dbReference>
<dbReference type="SUPFAM" id="SSF53720">
    <property type="entry name" value="ALDH-like"/>
    <property type="match status" value="1"/>
</dbReference>
<evidence type="ECO:0000259" key="3">
    <source>
        <dbReference type="Pfam" id="PF00171"/>
    </source>
</evidence>
<evidence type="ECO:0000256" key="2">
    <source>
        <dbReference type="ARBA" id="ARBA00023027"/>
    </source>
</evidence>
<feature type="domain" description="Aldehyde dehydrogenase" evidence="3">
    <location>
        <begin position="4"/>
        <end position="160"/>
    </location>
</feature>
<gene>
    <name evidence="4" type="ORF">B2A_01399</name>
</gene>
<proteinExistence type="predicted"/>
<accession>T1CHN9</accession>
<dbReference type="InterPro" id="IPR044638">
    <property type="entry name" value="ALDH7A1-like"/>
</dbReference>
<dbReference type="Gene3D" id="3.40.605.10">
    <property type="entry name" value="Aldehyde Dehydrogenase, Chain A, domain 1"/>
    <property type="match status" value="1"/>
</dbReference>
<dbReference type="GO" id="GO:0004029">
    <property type="term" value="F:aldehyde dehydrogenase (NAD+) activity"/>
    <property type="evidence" value="ECO:0007669"/>
    <property type="project" value="InterPro"/>
</dbReference>
<dbReference type="AlphaFoldDB" id="T1CHN9"/>
<evidence type="ECO:0000313" key="4">
    <source>
        <dbReference type="EMBL" id="EQD65884.1"/>
    </source>
</evidence>
<name>T1CHN9_9ZZZZ</name>
<keyword evidence="2" id="KW-0520">NAD</keyword>
<organism evidence="4">
    <name type="scientific">mine drainage metagenome</name>
    <dbReference type="NCBI Taxonomy" id="410659"/>
    <lineage>
        <taxon>unclassified sequences</taxon>
        <taxon>metagenomes</taxon>
        <taxon>ecological metagenomes</taxon>
    </lineage>
</organism>
<protein>
    <submittedName>
        <fullName evidence="4">Piperideine-6-carboxylate dehydrogenase</fullName>
    </submittedName>
</protein>
<dbReference type="Pfam" id="PF00171">
    <property type="entry name" value="Aldedh"/>
    <property type="match status" value="1"/>
</dbReference>
<evidence type="ECO:0000256" key="1">
    <source>
        <dbReference type="ARBA" id="ARBA00023002"/>
    </source>
</evidence>
<feature type="non-terminal residue" evidence="4">
    <location>
        <position position="162"/>
    </location>
</feature>
<dbReference type="InterPro" id="IPR016161">
    <property type="entry name" value="Ald_DH/histidinol_DH"/>
</dbReference>
<sequence>TKEGEFIKEVSDALEMVKKELGLIVSMEVGKVISEGQGEIQEMIDIGHYATGLSRQLFGLTMASERPFHRMYEQWLPIGPIGVISAFNFPSAVWSWNSFIAAVCGDSTIWKPSSKAALTAIAVTKIVSSVMEKESTPPIFSTICGGGSEIGELMSRDTSIPV</sequence>